<dbReference type="InterPro" id="IPR023405">
    <property type="entry name" value="Topo_IA_core_domain"/>
</dbReference>
<protein>
    <submittedName>
        <fullName evidence="3">Topoisomerase DNA-binding C4 zinc finger domain protein</fullName>
    </submittedName>
</protein>
<feature type="domain" description="DNA topoisomerase type IA zn finger" evidence="2">
    <location>
        <begin position="112"/>
        <end position="148"/>
    </location>
</feature>
<comment type="caution">
    <text evidence="3">The sequence shown here is derived from an EMBL/GenBank/DDBJ whole genome shotgun (WGS) entry which is preliminary data.</text>
</comment>
<name>G9ZFM0_9GAMM</name>
<organism evidence="3 4">
    <name type="scientific">Cardiobacterium valvarum F0432</name>
    <dbReference type="NCBI Taxonomy" id="797473"/>
    <lineage>
        <taxon>Bacteria</taxon>
        <taxon>Pseudomonadati</taxon>
        <taxon>Pseudomonadota</taxon>
        <taxon>Gammaproteobacteria</taxon>
        <taxon>Cardiobacteriales</taxon>
        <taxon>Cardiobacteriaceae</taxon>
        <taxon>Cardiobacterium</taxon>
    </lineage>
</organism>
<proteinExistence type="predicted"/>
<feature type="region of interest" description="Disordered" evidence="1">
    <location>
        <begin position="91"/>
        <end position="111"/>
    </location>
</feature>
<evidence type="ECO:0000313" key="4">
    <source>
        <dbReference type="Proteomes" id="UP000004750"/>
    </source>
</evidence>
<dbReference type="GO" id="GO:0005694">
    <property type="term" value="C:chromosome"/>
    <property type="evidence" value="ECO:0007669"/>
    <property type="project" value="InterPro"/>
</dbReference>
<dbReference type="InterPro" id="IPR000380">
    <property type="entry name" value="Topo_IA"/>
</dbReference>
<dbReference type="HOGENOM" id="CLU_1144611_0_0_6"/>
<evidence type="ECO:0000313" key="3">
    <source>
        <dbReference type="EMBL" id="EHM53828.1"/>
    </source>
</evidence>
<dbReference type="GO" id="GO:0003917">
    <property type="term" value="F:DNA topoisomerase type I (single strand cut, ATP-independent) activity"/>
    <property type="evidence" value="ECO:0007669"/>
    <property type="project" value="InterPro"/>
</dbReference>
<dbReference type="GO" id="GO:0003677">
    <property type="term" value="F:DNA binding"/>
    <property type="evidence" value="ECO:0007669"/>
    <property type="project" value="UniProtKB-KW"/>
</dbReference>
<dbReference type="EMBL" id="AGCM01000087">
    <property type="protein sequence ID" value="EHM53828.1"/>
    <property type="molecule type" value="Genomic_DNA"/>
</dbReference>
<feature type="compositionally biased region" description="Low complexity" evidence="1">
    <location>
        <begin position="164"/>
        <end position="182"/>
    </location>
</feature>
<dbReference type="SUPFAM" id="SSF56712">
    <property type="entry name" value="Prokaryotic type I DNA topoisomerase"/>
    <property type="match status" value="1"/>
</dbReference>
<feature type="non-terminal residue" evidence="3">
    <location>
        <position position="1"/>
    </location>
</feature>
<dbReference type="PANTHER" id="PTHR42785">
    <property type="entry name" value="DNA TOPOISOMERASE, TYPE IA, CORE"/>
    <property type="match status" value="1"/>
</dbReference>
<keyword evidence="3" id="KW-0238">DNA-binding</keyword>
<dbReference type="PANTHER" id="PTHR42785:SF1">
    <property type="entry name" value="DNA TOPOISOMERASE"/>
    <property type="match status" value="1"/>
</dbReference>
<dbReference type="AlphaFoldDB" id="G9ZFM0"/>
<dbReference type="Pfam" id="PF01396">
    <property type="entry name" value="Zn_ribbon_Top1"/>
    <property type="match status" value="3"/>
</dbReference>
<dbReference type="Proteomes" id="UP000004750">
    <property type="component" value="Unassembled WGS sequence"/>
</dbReference>
<keyword evidence="3" id="KW-0413">Isomerase</keyword>
<reference evidence="3 4" key="1">
    <citation type="submission" date="2011-08" db="EMBL/GenBank/DDBJ databases">
        <authorList>
            <person name="Weinstock G."/>
            <person name="Sodergren E."/>
            <person name="Clifton S."/>
            <person name="Fulton L."/>
            <person name="Fulton B."/>
            <person name="Courtney L."/>
            <person name="Fronick C."/>
            <person name="Harrison M."/>
            <person name="Strong C."/>
            <person name="Farmer C."/>
            <person name="Delahaunty K."/>
            <person name="Markovic C."/>
            <person name="Hall O."/>
            <person name="Minx P."/>
            <person name="Tomlinson C."/>
            <person name="Mitreva M."/>
            <person name="Hou S."/>
            <person name="Chen J."/>
            <person name="Wollam A."/>
            <person name="Pepin K.H."/>
            <person name="Johnson M."/>
            <person name="Bhonagiri V."/>
            <person name="Zhang X."/>
            <person name="Suruliraj S."/>
            <person name="Warren W."/>
            <person name="Chinwalla A."/>
            <person name="Mardis E.R."/>
            <person name="Wilson R.K."/>
        </authorList>
    </citation>
    <scope>NUCLEOTIDE SEQUENCE [LARGE SCALE GENOMIC DNA]</scope>
    <source>
        <strain evidence="3 4">F0432</strain>
    </source>
</reference>
<dbReference type="Gene3D" id="3.30.65.10">
    <property type="entry name" value="Bacterial Topoisomerase I, domain 1"/>
    <property type="match status" value="3"/>
</dbReference>
<dbReference type="STRING" id="797473.HMPREF9080_01568"/>
<dbReference type="SUPFAM" id="SSF57783">
    <property type="entry name" value="Zinc beta-ribbon"/>
    <property type="match status" value="1"/>
</dbReference>
<dbReference type="RefSeq" id="WP_006985573.1">
    <property type="nucleotide sequence ID" value="NZ_JH417926.1"/>
</dbReference>
<dbReference type="GO" id="GO:0006265">
    <property type="term" value="P:DNA topological change"/>
    <property type="evidence" value="ECO:0007669"/>
    <property type="project" value="InterPro"/>
</dbReference>
<evidence type="ECO:0000259" key="2">
    <source>
        <dbReference type="Pfam" id="PF01396"/>
    </source>
</evidence>
<evidence type="ECO:0000256" key="1">
    <source>
        <dbReference type="SAM" id="MobiDB-lite"/>
    </source>
</evidence>
<feature type="domain" description="DNA topoisomerase type IA zn finger" evidence="2">
    <location>
        <begin position="198"/>
        <end position="231"/>
    </location>
</feature>
<gene>
    <name evidence="3" type="ORF">HMPREF9080_01568</name>
</gene>
<accession>G9ZFM0</accession>
<sequence length="243" mass="25957">YTRDMEDELDAIAAGKADYQQVVAHYDQVLDSQLAQFAQIELPRFAGAGTEDSATYPCPDCGDGVLRRLKSKAGFFWGCSNYNREGNPCKATFPDNKGKPGQRPEQSHDHPCPACGEGYLQRRAGKKPGTYWWGCNAYPACKHTAPDDHGKPGVWGDKPASGQASSKPATGKSSGKSGTGRKITGKKGGGKAAQGGYRCPDCGGELVQRSGSKGVFWGCKNYPKCKHVEPDAHGAPRFAAAQQ</sequence>
<dbReference type="InterPro" id="IPR013498">
    <property type="entry name" value="Topo_IA_Znf"/>
</dbReference>
<feature type="domain" description="DNA topoisomerase type IA zn finger" evidence="2">
    <location>
        <begin position="58"/>
        <end position="82"/>
    </location>
</feature>
<feature type="region of interest" description="Disordered" evidence="1">
    <location>
        <begin position="149"/>
        <end position="198"/>
    </location>
</feature>